<evidence type="ECO:0000313" key="4">
    <source>
        <dbReference type="Proteomes" id="UP000838763"/>
    </source>
</evidence>
<dbReference type="InterPro" id="IPR053274">
    <property type="entry name" value="Fluconazole_resistance"/>
</dbReference>
<comment type="caution">
    <text evidence="3">The sequence shown here is derived from an EMBL/GenBank/DDBJ whole genome shotgun (WGS) entry which is preliminary data.</text>
</comment>
<dbReference type="EMBL" id="CALLCH030000002">
    <property type="protein sequence ID" value="CAI4211630.1"/>
    <property type="molecule type" value="Genomic_DNA"/>
</dbReference>
<feature type="region of interest" description="Disordered" evidence="1">
    <location>
        <begin position="64"/>
        <end position="83"/>
    </location>
</feature>
<dbReference type="AlphaFoldDB" id="A0A9P1M7Y9"/>
<feature type="compositionally biased region" description="Low complexity" evidence="1">
    <location>
        <begin position="66"/>
        <end position="79"/>
    </location>
</feature>
<gene>
    <name evidence="3" type="ORF">PPNO1_LOCUS1407</name>
</gene>
<feature type="compositionally biased region" description="Acidic residues" evidence="1">
    <location>
        <begin position="191"/>
        <end position="202"/>
    </location>
</feature>
<dbReference type="PANTHER" id="PTHR28065:SF1">
    <property type="entry name" value="DUF4050 DOMAIN-CONTAINING PROTEIN"/>
    <property type="match status" value="1"/>
</dbReference>
<organism evidence="3 4">
    <name type="scientific">Parascedosporium putredinis</name>
    <dbReference type="NCBI Taxonomy" id="1442378"/>
    <lineage>
        <taxon>Eukaryota</taxon>
        <taxon>Fungi</taxon>
        <taxon>Dikarya</taxon>
        <taxon>Ascomycota</taxon>
        <taxon>Pezizomycotina</taxon>
        <taxon>Sordariomycetes</taxon>
        <taxon>Hypocreomycetidae</taxon>
        <taxon>Microascales</taxon>
        <taxon>Microascaceae</taxon>
        <taxon>Parascedosporium</taxon>
    </lineage>
</organism>
<feature type="compositionally biased region" description="Acidic residues" evidence="1">
    <location>
        <begin position="226"/>
        <end position="235"/>
    </location>
</feature>
<evidence type="ECO:0000259" key="2">
    <source>
        <dbReference type="Pfam" id="PF13259"/>
    </source>
</evidence>
<reference evidence="3" key="1">
    <citation type="submission" date="2022-11" db="EMBL/GenBank/DDBJ databases">
        <authorList>
            <person name="Scott C."/>
            <person name="Bruce N."/>
        </authorList>
    </citation>
    <scope>NUCLEOTIDE SEQUENCE</scope>
</reference>
<dbReference type="PANTHER" id="PTHR28065">
    <property type="entry name" value="FREQUENIN"/>
    <property type="match status" value="1"/>
</dbReference>
<feature type="compositionally biased region" description="Low complexity" evidence="1">
    <location>
        <begin position="99"/>
        <end position="124"/>
    </location>
</feature>
<keyword evidence="4" id="KW-1185">Reference proteome</keyword>
<dbReference type="Proteomes" id="UP000838763">
    <property type="component" value="Unassembled WGS sequence"/>
</dbReference>
<accession>A0A9P1M7Y9</accession>
<dbReference type="OrthoDB" id="5422958at2759"/>
<evidence type="ECO:0000313" key="3">
    <source>
        <dbReference type="EMBL" id="CAI4211630.1"/>
    </source>
</evidence>
<dbReference type="InterPro" id="IPR025124">
    <property type="entry name" value="Gag1-like_clamp"/>
</dbReference>
<feature type="compositionally biased region" description="Gly residues" evidence="1">
    <location>
        <begin position="417"/>
        <end position="430"/>
    </location>
</feature>
<protein>
    <recommendedName>
        <fullName evidence="2">Gag1-like clamp domain-containing protein</fullName>
    </recommendedName>
</protein>
<feature type="domain" description="Gag1-like clamp" evidence="2">
    <location>
        <begin position="239"/>
        <end position="387"/>
    </location>
</feature>
<feature type="region of interest" description="Disordered" evidence="1">
    <location>
        <begin position="390"/>
        <end position="432"/>
    </location>
</feature>
<dbReference type="Pfam" id="PF13259">
    <property type="entry name" value="clamp_Gag1-like"/>
    <property type="match status" value="1"/>
</dbReference>
<evidence type="ECO:0000256" key="1">
    <source>
        <dbReference type="SAM" id="MobiDB-lite"/>
    </source>
</evidence>
<feature type="region of interest" description="Disordered" evidence="1">
    <location>
        <begin position="98"/>
        <end position="204"/>
    </location>
</feature>
<proteinExistence type="predicted"/>
<name>A0A9P1M7Y9_9PEZI</name>
<sequence>MFFSDLYKSPKATLSKFRHSQPPEACDYGDPDLLSKDKIKQKAAVRKFLAEKVRNDWAFAWPPPQTASTSANNAAAQAAVPSPEPGVVLEPIVEPAVPTAGDSTAATTTATTSHLSTADATDATPQSPPLEDATVLAGRSPPTITTHAGSQAIPATLPTSDETHPPVGVPDVSVEEETTQQESAPSKCDVSLDDGNESDDDVSSVYSVFSEDETHFRQRLEWSSELSDDESDDNEAPTAFKFESPDTVGETIRAKVLSKKEKRRRAVKEEATWNVGLACFEARRNAWTGAKTVRLKKKPISPAAGFSPRRLFFRSPPATPLSSSPTERKSGDSAAVIIPLAPPFLPPSNPMRSSISAAVYPALYDKLVLNGLTPSCPVNLADMIRACKKKKDKATENGSTARRMSLGLLGRDREGGENGGGGGGGGGGGIRRSMQRILGIHHHHPGAA</sequence>
<feature type="region of interest" description="Disordered" evidence="1">
    <location>
        <begin position="220"/>
        <end position="242"/>
    </location>
</feature>